<dbReference type="PANTHER" id="PTHR43401:SF2">
    <property type="entry name" value="L-THREONINE 3-DEHYDROGENASE"/>
    <property type="match status" value="1"/>
</dbReference>
<evidence type="ECO:0000259" key="2">
    <source>
        <dbReference type="Pfam" id="PF00107"/>
    </source>
</evidence>
<dbReference type="RefSeq" id="WP_015712138.1">
    <property type="nucleotide sequence ID" value="NC_015577.1"/>
</dbReference>
<evidence type="ECO:0000259" key="3">
    <source>
        <dbReference type="Pfam" id="PF08240"/>
    </source>
</evidence>
<dbReference type="HOGENOM" id="CLU_054732_0_0_12"/>
<dbReference type="Gene3D" id="3.90.180.10">
    <property type="entry name" value="Medium-chain alcohol dehydrogenases, catalytic domain"/>
    <property type="match status" value="1"/>
</dbReference>
<dbReference type="SUPFAM" id="SSF50129">
    <property type="entry name" value="GroES-like"/>
    <property type="match status" value="1"/>
</dbReference>
<accession>F5Y7T4</accession>
<dbReference type="InterPro" id="IPR011032">
    <property type="entry name" value="GroES-like_sf"/>
</dbReference>
<sequence>MKTKAIRIYGQNDLRLEEFELPQIKDDEILAKIISDSICMSSHKLAMQGNNHKRVKEDLAKRPIIIGHEFCGELVEVGAKWKNKFKAGDKFAIQPALNAPGPDGKATLWAPGYSYQFIGGDATYIIIPKEVMELGCLLEYKAQSFYLGSLAEPISCIVGTYHAQYHTRNGSYVHDMGIVEGGSIALLASAGPMGLGAIDYAVHCPRKPKLLVVTDIDDARLQRAASIFSPAEAAKFGVRLEYVNTKEMADPVASLKELNGGKLYNDVLVFAPVKPVVEMGDKLLGSDGCLNFFAGPTDPTFSATFNFYNVHYESHHLVGTSGGNTDDLKESIAMMAAKQLNPSSLITHVGGLNAVAETTINLDKIPGGKKLIYTHKNLPLTAIADFAEKGKTDPFWKTLADIAAKNNGLWSGEAEEYLLKNAPEI</sequence>
<dbReference type="KEGG" id="taz:TREAZ_3434"/>
<dbReference type="Proteomes" id="UP000009222">
    <property type="component" value="Chromosome"/>
</dbReference>
<reference evidence="5" key="1">
    <citation type="submission" date="2009-12" db="EMBL/GenBank/DDBJ databases">
        <title>Complete sequence of Treponema azotonutricium strain ZAS-9.</title>
        <authorList>
            <person name="Tetu S.G."/>
            <person name="Matson E."/>
            <person name="Ren Q."/>
            <person name="Seshadri R."/>
            <person name="Elbourne L."/>
            <person name="Hassan K.A."/>
            <person name="Durkin A."/>
            <person name="Radune D."/>
            <person name="Mohamoud Y."/>
            <person name="Shay R."/>
            <person name="Jin S."/>
            <person name="Zhang X."/>
            <person name="Lucey K."/>
            <person name="Ballor N.R."/>
            <person name="Ottesen E."/>
            <person name="Rosenthal R."/>
            <person name="Allen A."/>
            <person name="Leadbetter J.R."/>
            <person name="Paulsen I.T."/>
        </authorList>
    </citation>
    <scope>NUCLEOTIDE SEQUENCE [LARGE SCALE GENOMIC DNA]</scope>
    <source>
        <strain evidence="5">ATCC BAA-888 / DSM 13862 / ZAS-9</strain>
    </source>
</reference>
<proteinExistence type="predicted"/>
<dbReference type="STRING" id="545695.TREAZ_3434"/>
<evidence type="ECO:0000313" key="4">
    <source>
        <dbReference type="EMBL" id="AEF82660.1"/>
    </source>
</evidence>
<feature type="domain" description="Alcohol dehydrogenase-like C-terminal" evidence="2">
    <location>
        <begin position="193"/>
        <end position="336"/>
    </location>
</feature>
<dbReference type="EMBL" id="CP001841">
    <property type="protein sequence ID" value="AEF82660.1"/>
    <property type="molecule type" value="Genomic_DNA"/>
</dbReference>
<dbReference type="InterPro" id="IPR013149">
    <property type="entry name" value="ADH-like_C"/>
</dbReference>
<dbReference type="OrthoDB" id="9787435at2"/>
<dbReference type="PANTHER" id="PTHR43401">
    <property type="entry name" value="L-THREONINE 3-DEHYDROGENASE"/>
    <property type="match status" value="1"/>
</dbReference>
<dbReference type="InParanoid" id="F5Y7T4"/>
<dbReference type="Pfam" id="PF00107">
    <property type="entry name" value="ADH_zinc_N"/>
    <property type="match status" value="1"/>
</dbReference>
<feature type="domain" description="Alcohol dehydrogenase-like N-terminal" evidence="3">
    <location>
        <begin position="26"/>
        <end position="130"/>
    </location>
</feature>
<dbReference type="InterPro" id="IPR013154">
    <property type="entry name" value="ADH-like_N"/>
</dbReference>
<dbReference type="AlphaFoldDB" id="F5Y7T4"/>
<keyword evidence="5" id="KW-1185">Reference proteome</keyword>
<keyword evidence="1 4" id="KW-0560">Oxidoreductase</keyword>
<dbReference type="Pfam" id="PF08240">
    <property type="entry name" value="ADH_N"/>
    <property type="match status" value="1"/>
</dbReference>
<dbReference type="eggNOG" id="COG1063">
    <property type="taxonomic scope" value="Bacteria"/>
</dbReference>
<dbReference type="GO" id="GO:0016491">
    <property type="term" value="F:oxidoreductase activity"/>
    <property type="evidence" value="ECO:0007669"/>
    <property type="project" value="UniProtKB-KW"/>
</dbReference>
<reference evidence="4 5" key="2">
    <citation type="journal article" date="2011" name="ISME J.">
        <title>RNA-seq reveals cooperative metabolic interactions between two termite-gut spirochete species in co-culture.</title>
        <authorList>
            <person name="Rosenthal A.Z."/>
            <person name="Matson E.G."/>
            <person name="Eldar A."/>
            <person name="Leadbetter J.R."/>
        </authorList>
    </citation>
    <scope>NUCLEOTIDE SEQUENCE [LARGE SCALE GENOMIC DNA]</scope>
    <source>
        <strain evidence="5">ATCC BAA-888 / DSM 13862 / ZAS-9</strain>
    </source>
</reference>
<organism evidence="4 5">
    <name type="scientific">Leadbettera azotonutricia (strain ATCC BAA-888 / DSM 13862 / ZAS-9)</name>
    <name type="common">Treponema azotonutricium</name>
    <dbReference type="NCBI Taxonomy" id="545695"/>
    <lineage>
        <taxon>Bacteria</taxon>
        <taxon>Pseudomonadati</taxon>
        <taxon>Spirochaetota</taxon>
        <taxon>Spirochaetia</taxon>
        <taxon>Spirochaetales</taxon>
        <taxon>Breznakiellaceae</taxon>
        <taxon>Leadbettera</taxon>
    </lineage>
</organism>
<dbReference type="SUPFAM" id="SSF51735">
    <property type="entry name" value="NAD(P)-binding Rossmann-fold domains"/>
    <property type="match status" value="1"/>
</dbReference>
<protein>
    <submittedName>
        <fullName evidence="4">L-sorbose 1-phosphate reductase</fullName>
        <ecNumber evidence="4">1.1.1.-</ecNumber>
    </submittedName>
</protein>
<dbReference type="Gene3D" id="3.40.50.720">
    <property type="entry name" value="NAD(P)-binding Rossmann-like Domain"/>
    <property type="match status" value="1"/>
</dbReference>
<dbReference type="InterPro" id="IPR050129">
    <property type="entry name" value="Zn_alcohol_dh"/>
</dbReference>
<gene>
    <name evidence="4" type="ordered locus">TREAZ_3434</name>
</gene>
<dbReference type="InterPro" id="IPR036291">
    <property type="entry name" value="NAD(P)-bd_dom_sf"/>
</dbReference>
<dbReference type="CDD" id="cd08238">
    <property type="entry name" value="sorbose_phosphate_red"/>
    <property type="match status" value="1"/>
</dbReference>
<dbReference type="EC" id="1.1.1.-" evidence="4"/>
<evidence type="ECO:0000313" key="5">
    <source>
        <dbReference type="Proteomes" id="UP000009222"/>
    </source>
</evidence>
<name>F5Y7T4_LEAAZ</name>
<evidence type="ECO:0000256" key="1">
    <source>
        <dbReference type="ARBA" id="ARBA00023002"/>
    </source>
</evidence>